<comment type="subcellular location">
    <subcellularLocation>
        <location evidence="1 12">Cytoplasm</location>
    </subcellularLocation>
</comment>
<dbReference type="Pfam" id="PF20260">
    <property type="entry name" value="PUA_4"/>
    <property type="match status" value="1"/>
</dbReference>
<evidence type="ECO:0000313" key="15">
    <source>
        <dbReference type="EMBL" id="BAV32648.1"/>
    </source>
</evidence>
<dbReference type="Gene3D" id="3.40.1280.10">
    <property type="match status" value="1"/>
</dbReference>
<dbReference type="InParanoid" id="A0A1B4XCW1"/>
<evidence type="ECO:0000256" key="2">
    <source>
        <dbReference type="ARBA" id="ARBA00005528"/>
    </source>
</evidence>
<dbReference type="PIRSF" id="PIRSF015601">
    <property type="entry name" value="MTase_slr0722"/>
    <property type="match status" value="1"/>
</dbReference>
<dbReference type="InterPro" id="IPR046886">
    <property type="entry name" value="RsmE_MTase_dom"/>
</dbReference>
<feature type="domain" description="Ribosomal RNA small subunit methyltransferase E PUA-like" evidence="14">
    <location>
        <begin position="20"/>
        <end position="55"/>
    </location>
</feature>
<dbReference type="Gene3D" id="2.40.240.20">
    <property type="entry name" value="Hypothetical PUA domain-like, domain 1"/>
    <property type="match status" value="1"/>
</dbReference>
<dbReference type="AlphaFoldDB" id="A0A1B4XCW1"/>
<dbReference type="SUPFAM" id="SSF75217">
    <property type="entry name" value="alpha/beta knot"/>
    <property type="match status" value="1"/>
</dbReference>
<comment type="similarity">
    <text evidence="2 12">Belongs to the RNA methyltransferase RsmE family.</text>
</comment>
<dbReference type="Proteomes" id="UP000243180">
    <property type="component" value="Chromosome"/>
</dbReference>
<evidence type="ECO:0000256" key="12">
    <source>
        <dbReference type="PIRNR" id="PIRNR015601"/>
    </source>
</evidence>
<evidence type="ECO:0000256" key="6">
    <source>
        <dbReference type="ARBA" id="ARBA00022552"/>
    </source>
</evidence>
<gene>
    <name evidence="15" type="ORF">SCL_0326</name>
</gene>
<dbReference type="GO" id="GO:0070042">
    <property type="term" value="F:rRNA (uridine-N3-)-methyltransferase activity"/>
    <property type="evidence" value="ECO:0007669"/>
    <property type="project" value="TreeGrafter"/>
</dbReference>
<organism evidence="15 16">
    <name type="scientific">Sulfuricaulis limicola</name>
    <dbReference type="NCBI Taxonomy" id="1620215"/>
    <lineage>
        <taxon>Bacteria</taxon>
        <taxon>Pseudomonadati</taxon>
        <taxon>Pseudomonadota</taxon>
        <taxon>Gammaproteobacteria</taxon>
        <taxon>Acidiferrobacterales</taxon>
        <taxon>Acidiferrobacteraceae</taxon>
        <taxon>Sulfuricaulis</taxon>
    </lineage>
</organism>
<dbReference type="FunCoup" id="A0A1B4XCW1">
    <property type="interactions" value="362"/>
</dbReference>
<dbReference type="PANTHER" id="PTHR30027:SF3">
    <property type="entry name" value="16S RRNA (URACIL(1498)-N(3))-METHYLTRANSFERASE"/>
    <property type="match status" value="1"/>
</dbReference>
<evidence type="ECO:0000256" key="5">
    <source>
        <dbReference type="ARBA" id="ARBA00022490"/>
    </source>
</evidence>
<dbReference type="InterPro" id="IPR029026">
    <property type="entry name" value="tRNA_m1G_MTases_N"/>
</dbReference>
<evidence type="ECO:0000313" key="16">
    <source>
        <dbReference type="Proteomes" id="UP000243180"/>
    </source>
</evidence>
<evidence type="ECO:0000256" key="4">
    <source>
        <dbReference type="ARBA" id="ARBA00013673"/>
    </source>
</evidence>
<keyword evidence="6 12" id="KW-0698">rRNA processing</keyword>
<evidence type="ECO:0000259" key="13">
    <source>
        <dbReference type="Pfam" id="PF04452"/>
    </source>
</evidence>
<evidence type="ECO:0000256" key="9">
    <source>
        <dbReference type="ARBA" id="ARBA00022691"/>
    </source>
</evidence>
<evidence type="ECO:0000256" key="8">
    <source>
        <dbReference type="ARBA" id="ARBA00022679"/>
    </source>
</evidence>
<comment type="catalytic activity">
    <reaction evidence="11 12">
        <text>uridine(1498) in 16S rRNA + S-adenosyl-L-methionine = N(3)-methyluridine(1498) in 16S rRNA + S-adenosyl-L-homocysteine + H(+)</text>
        <dbReference type="Rhea" id="RHEA:42920"/>
        <dbReference type="Rhea" id="RHEA-COMP:10283"/>
        <dbReference type="Rhea" id="RHEA-COMP:10284"/>
        <dbReference type="ChEBI" id="CHEBI:15378"/>
        <dbReference type="ChEBI" id="CHEBI:57856"/>
        <dbReference type="ChEBI" id="CHEBI:59789"/>
        <dbReference type="ChEBI" id="CHEBI:65315"/>
        <dbReference type="ChEBI" id="CHEBI:74502"/>
        <dbReference type="EC" id="2.1.1.193"/>
    </reaction>
</comment>
<sequence length="244" mass="26048">MTEPLFYSEQLAEPGATLLLTGDEARHAAAARRLHDGDTLWLFDGHGGTARATLLRTTARGQTLELRIEERRTEPPRRPTLHLACALPKGDRQQVLLDMATQLGMTRFTPLLCARSVVKPGANSPARWRKICLEACKQSRRLYLPAIEAASTAPDVTRRATAEGSLVWLAHPAVQAVSVTAAINERVNDVTLLVGPEGGFTEAEIEQAVAAGARSLTLGVSILRIETAAVALVAAFALNAGSGS</sequence>
<dbReference type="InterPro" id="IPR015947">
    <property type="entry name" value="PUA-like_sf"/>
</dbReference>
<proteinExistence type="inferred from homology"/>
<dbReference type="PANTHER" id="PTHR30027">
    <property type="entry name" value="RIBOSOMAL RNA SMALL SUBUNIT METHYLTRANSFERASE E"/>
    <property type="match status" value="1"/>
</dbReference>
<evidence type="ECO:0000256" key="11">
    <source>
        <dbReference type="ARBA" id="ARBA00047944"/>
    </source>
</evidence>
<evidence type="ECO:0000256" key="1">
    <source>
        <dbReference type="ARBA" id="ARBA00004496"/>
    </source>
</evidence>
<protein>
    <recommendedName>
        <fullName evidence="4 12">Ribosomal RNA small subunit methyltransferase E</fullName>
        <ecNumber evidence="3 12">2.1.1.193</ecNumber>
    </recommendedName>
</protein>
<dbReference type="KEGG" id="slim:SCL_0326"/>
<keyword evidence="8 12" id="KW-0808">Transferase</keyword>
<keyword evidence="9 12" id="KW-0949">S-adenosyl-L-methionine</keyword>
<keyword evidence="7 12" id="KW-0489">Methyltransferase</keyword>
<dbReference type="SUPFAM" id="SSF88697">
    <property type="entry name" value="PUA domain-like"/>
    <property type="match status" value="1"/>
</dbReference>
<dbReference type="InterPro" id="IPR029028">
    <property type="entry name" value="Alpha/beta_knot_MTases"/>
</dbReference>
<dbReference type="InterPro" id="IPR046887">
    <property type="entry name" value="RsmE_PUA-like"/>
</dbReference>
<dbReference type="InterPro" id="IPR006700">
    <property type="entry name" value="RsmE"/>
</dbReference>
<evidence type="ECO:0000256" key="10">
    <source>
        <dbReference type="ARBA" id="ARBA00025699"/>
    </source>
</evidence>
<dbReference type="RefSeq" id="WP_096359358.1">
    <property type="nucleotide sequence ID" value="NZ_AP014879.1"/>
</dbReference>
<dbReference type="OrthoDB" id="9815641at2"/>
<feature type="domain" description="Ribosomal RNA small subunit methyltransferase E methyltransferase" evidence="13">
    <location>
        <begin position="79"/>
        <end position="236"/>
    </location>
</feature>
<accession>A0A1B4XCW1</accession>
<evidence type="ECO:0000259" key="14">
    <source>
        <dbReference type="Pfam" id="PF20260"/>
    </source>
</evidence>
<name>A0A1B4XCW1_9GAMM</name>
<evidence type="ECO:0000256" key="3">
    <source>
        <dbReference type="ARBA" id="ARBA00012328"/>
    </source>
</evidence>
<dbReference type="Pfam" id="PF04452">
    <property type="entry name" value="Methyltrans_RNA"/>
    <property type="match status" value="1"/>
</dbReference>
<dbReference type="GO" id="GO:0005737">
    <property type="term" value="C:cytoplasm"/>
    <property type="evidence" value="ECO:0007669"/>
    <property type="project" value="UniProtKB-SubCell"/>
</dbReference>
<keyword evidence="5 12" id="KW-0963">Cytoplasm</keyword>
<dbReference type="CDD" id="cd18084">
    <property type="entry name" value="RsmE-like"/>
    <property type="match status" value="1"/>
</dbReference>
<comment type="function">
    <text evidence="10 12">Specifically methylates the N3 position of the uracil ring of uridine 1498 (m3U1498) in 16S rRNA. Acts on the fully assembled 30S ribosomal subunit.</text>
</comment>
<dbReference type="NCBIfam" id="TIGR00046">
    <property type="entry name" value="RsmE family RNA methyltransferase"/>
    <property type="match status" value="1"/>
</dbReference>
<evidence type="ECO:0000256" key="7">
    <source>
        <dbReference type="ARBA" id="ARBA00022603"/>
    </source>
</evidence>
<dbReference type="EMBL" id="AP014879">
    <property type="protein sequence ID" value="BAV32648.1"/>
    <property type="molecule type" value="Genomic_DNA"/>
</dbReference>
<reference evidence="15 16" key="1">
    <citation type="submission" date="2015-05" db="EMBL/GenBank/DDBJ databases">
        <title>Complete genome sequence of a sulfur-oxidizing gammaproteobacterium strain HA5.</title>
        <authorList>
            <person name="Miura A."/>
            <person name="Kojima H."/>
            <person name="Fukui M."/>
        </authorList>
    </citation>
    <scope>NUCLEOTIDE SEQUENCE [LARGE SCALE GENOMIC DNA]</scope>
    <source>
        <strain evidence="15 16">HA5</strain>
    </source>
</reference>
<dbReference type="GO" id="GO:0070475">
    <property type="term" value="P:rRNA base methylation"/>
    <property type="evidence" value="ECO:0007669"/>
    <property type="project" value="TreeGrafter"/>
</dbReference>
<dbReference type="EC" id="2.1.1.193" evidence="3 12"/>
<keyword evidence="16" id="KW-1185">Reference proteome</keyword>